<dbReference type="AlphaFoldDB" id="A0A3R7LQX4"/>
<dbReference type="InterPro" id="IPR000834">
    <property type="entry name" value="Peptidase_M14"/>
</dbReference>
<dbReference type="SUPFAM" id="SSF54897">
    <property type="entry name" value="Protease propeptides/inhibitors"/>
    <property type="match status" value="1"/>
</dbReference>
<evidence type="ECO:0000256" key="3">
    <source>
        <dbReference type="ARBA" id="ARBA00022645"/>
    </source>
</evidence>
<evidence type="ECO:0000256" key="10">
    <source>
        <dbReference type="PROSITE-ProRule" id="PRU01379"/>
    </source>
</evidence>
<dbReference type="GO" id="GO:0005615">
    <property type="term" value="C:extracellular space"/>
    <property type="evidence" value="ECO:0007669"/>
    <property type="project" value="TreeGrafter"/>
</dbReference>
<comment type="cofactor">
    <cofactor evidence="1">
        <name>Zn(2+)</name>
        <dbReference type="ChEBI" id="CHEBI:29105"/>
    </cofactor>
</comment>
<evidence type="ECO:0000256" key="6">
    <source>
        <dbReference type="ARBA" id="ARBA00022729"/>
    </source>
</evidence>
<keyword evidence="9" id="KW-0482">Metalloprotease</keyword>
<dbReference type="GO" id="GO:0004181">
    <property type="term" value="F:metallocarboxypeptidase activity"/>
    <property type="evidence" value="ECO:0007669"/>
    <property type="project" value="InterPro"/>
</dbReference>
<organism evidence="13 14">
    <name type="scientific">Penaeus vannamei</name>
    <name type="common">Whiteleg shrimp</name>
    <name type="synonym">Litopenaeus vannamei</name>
    <dbReference type="NCBI Taxonomy" id="6689"/>
    <lineage>
        <taxon>Eukaryota</taxon>
        <taxon>Metazoa</taxon>
        <taxon>Ecdysozoa</taxon>
        <taxon>Arthropoda</taxon>
        <taxon>Crustacea</taxon>
        <taxon>Multicrustacea</taxon>
        <taxon>Malacostraca</taxon>
        <taxon>Eumalacostraca</taxon>
        <taxon>Eucarida</taxon>
        <taxon>Decapoda</taxon>
        <taxon>Dendrobranchiata</taxon>
        <taxon>Penaeoidea</taxon>
        <taxon>Penaeidae</taxon>
        <taxon>Penaeus</taxon>
    </lineage>
</organism>
<dbReference type="PANTHER" id="PTHR11705:SF91">
    <property type="entry name" value="FI01817P-RELATED"/>
    <property type="match status" value="1"/>
</dbReference>
<gene>
    <name evidence="13" type="ORF">C7M84_020151</name>
</gene>
<protein>
    <submittedName>
        <fullName evidence="13">Putative carboxypeptidase B-like</fullName>
    </submittedName>
</protein>
<dbReference type="CDD" id="cd03860">
    <property type="entry name" value="M14_CP_A-B_like"/>
    <property type="match status" value="1"/>
</dbReference>
<evidence type="ECO:0000313" key="14">
    <source>
        <dbReference type="Proteomes" id="UP000283509"/>
    </source>
</evidence>
<dbReference type="SUPFAM" id="SSF53187">
    <property type="entry name" value="Zn-dependent exopeptidases"/>
    <property type="match status" value="1"/>
</dbReference>
<keyword evidence="14" id="KW-1185">Reference proteome</keyword>
<evidence type="ECO:0000256" key="5">
    <source>
        <dbReference type="ARBA" id="ARBA00022723"/>
    </source>
</evidence>
<dbReference type="Pfam" id="PF00246">
    <property type="entry name" value="Peptidase_M14"/>
    <property type="match status" value="1"/>
</dbReference>
<proteinExistence type="inferred from homology"/>
<keyword evidence="8" id="KW-0862">Zinc</keyword>
<dbReference type="EMBL" id="QCYY01003863">
    <property type="protein sequence ID" value="ROT62026.1"/>
    <property type="molecule type" value="Genomic_DNA"/>
</dbReference>
<dbReference type="OrthoDB" id="3626597at2759"/>
<keyword evidence="5" id="KW-0479">Metal-binding</keyword>
<evidence type="ECO:0000256" key="7">
    <source>
        <dbReference type="ARBA" id="ARBA00022801"/>
    </source>
</evidence>
<feature type="signal peptide" evidence="11">
    <location>
        <begin position="1"/>
        <end position="22"/>
    </location>
</feature>
<keyword evidence="6 11" id="KW-0732">Signal</keyword>
<dbReference type="PROSITE" id="PS52035">
    <property type="entry name" value="PEPTIDASE_M14"/>
    <property type="match status" value="1"/>
</dbReference>
<keyword evidence="7" id="KW-0378">Hydrolase</keyword>
<reference evidence="13 14" key="2">
    <citation type="submission" date="2019-01" db="EMBL/GenBank/DDBJ databases">
        <title>The decoding of complex shrimp genome reveals the adaptation for benthos swimmer, frequently molting mechanism and breeding impact on genome.</title>
        <authorList>
            <person name="Sun Y."/>
            <person name="Gao Y."/>
            <person name="Yu Y."/>
        </authorList>
    </citation>
    <scope>NUCLEOTIDE SEQUENCE [LARGE SCALE GENOMIC DNA]</scope>
    <source>
        <tissue evidence="13">Muscle</tissue>
    </source>
</reference>
<keyword evidence="3 13" id="KW-0121">Carboxypeptidase</keyword>
<feature type="active site" description="Proton donor/acceptor" evidence="10">
    <location>
        <position position="344"/>
    </location>
</feature>
<evidence type="ECO:0000256" key="1">
    <source>
        <dbReference type="ARBA" id="ARBA00001947"/>
    </source>
</evidence>
<dbReference type="SMART" id="SM00631">
    <property type="entry name" value="Zn_pept"/>
    <property type="match status" value="1"/>
</dbReference>
<dbReference type="GO" id="GO:0008270">
    <property type="term" value="F:zinc ion binding"/>
    <property type="evidence" value="ECO:0007669"/>
    <property type="project" value="InterPro"/>
</dbReference>
<comment type="similarity">
    <text evidence="2 10">Belongs to the peptidase M14 family.</text>
</comment>
<dbReference type="PRINTS" id="PR00765">
    <property type="entry name" value="CRBOXYPTASEA"/>
</dbReference>
<evidence type="ECO:0000313" key="13">
    <source>
        <dbReference type="EMBL" id="ROT62026.1"/>
    </source>
</evidence>
<accession>A0A3R7LQX4</accession>
<dbReference type="FunFam" id="3.40.630.10:FF:000084">
    <property type="entry name" value="Carboxypeptidase B2"/>
    <property type="match status" value="1"/>
</dbReference>
<feature type="domain" description="Peptidase M14" evidence="12">
    <location>
        <begin position="85"/>
        <end position="378"/>
    </location>
</feature>
<evidence type="ECO:0000256" key="4">
    <source>
        <dbReference type="ARBA" id="ARBA00022670"/>
    </source>
</evidence>
<reference evidence="13 14" key="1">
    <citation type="submission" date="2018-04" db="EMBL/GenBank/DDBJ databases">
        <authorList>
            <person name="Zhang X."/>
            <person name="Yuan J."/>
            <person name="Li F."/>
            <person name="Xiang J."/>
        </authorList>
    </citation>
    <scope>NUCLEOTIDE SEQUENCE [LARGE SCALE GENOMIC DNA]</scope>
    <source>
        <tissue evidence="13">Muscle</tissue>
    </source>
</reference>
<name>A0A3R7LQX4_PENVA</name>
<feature type="chain" id="PRO_5018738486" evidence="11">
    <location>
        <begin position="23"/>
        <end position="381"/>
    </location>
</feature>
<sequence length="381" mass="42628">MMSTVPFVIVATVTVIVATVSGKESSRHEILRGHQIWQLSNDVGDVPLEVMQKGLLDVLGHFGTSKKVRVPFHCLEEAQRLLQEKGVSREILVEDLATFLEDHERLSKRLTSIGKSFENRDLWMVHVRPNDPSDSEEAGAVWIEAGIHAREWISPAVALHILKELVQDNGSIGNFDVYVVPMANPDGYNYSFTSDRLWRKNRRITSQPGCGGVDLNRNWDFHYGVGASENECSEVYRGSEPFSEPETKALRDAMTKVKDQLKVVMSLHSYGQQLLYPWGYTKHKTAPDTSDLIARGKVFADAAKSVHNTVYKVVNSAGDLYKASGATDDWAKGVLGVKYTYTLELRDEGMSGFNLDPSHIVPCSEEVWEGLKALLYEISKE</sequence>
<evidence type="ECO:0000256" key="11">
    <source>
        <dbReference type="SAM" id="SignalP"/>
    </source>
</evidence>
<comment type="caution">
    <text evidence="13">The sequence shown here is derived from an EMBL/GenBank/DDBJ whole genome shotgun (WGS) entry which is preliminary data.</text>
</comment>
<dbReference type="GO" id="GO:0006508">
    <property type="term" value="P:proteolysis"/>
    <property type="evidence" value="ECO:0007669"/>
    <property type="project" value="UniProtKB-KW"/>
</dbReference>
<evidence type="ECO:0000256" key="2">
    <source>
        <dbReference type="ARBA" id="ARBA00005988"/>
    </source>
</evidence>
<evidence type="ECO:0000256" key="9">
    <source>
        <dbReference type="ARBA" id="ARBA00023049"/>
    </source>
</evidence>
<evidence type="ECO:0000259" key="12">
    <source>
        <dbReference type="PROSITE" id="PS52035"/>
    </source>
</evidence>
<evidence type="ECO:0000256" key="8">
    <source>
        <dbReference type="ARBA" id="ARBA00022833"/>
    </source>
</evidence>
<dbReference type="PANTHER" id="PTHR11705">
    <property type="entry name" value="PROTEASE FAMILY M14 CARBOXYPEPTIDASE A,B"/>
    <property type="match status" value="1"/>
</dbReference>
<dbReference type="Proteomes" id="UP000283509">
    <property type="component" value="Unassembled WGS sequence"/>
</dbReference>
<dbReference type="Gene3D" id="3.40.630.10">
    <property type="entry name" value="Zn peptidases"/>
    <property type="match status" value="1"/>
</dbReference>
<keyword evidence="4" id="KW-0645">Protease</keyword>